<sequence length="168" mass="19015">MSLKNGPGITWVKGKGKEWEEPIEAVKFALIKQLNYPFGKARRFARKVEKFTSFIPHKEIYEGIEISTYETALPIIAQTTNFNDLSVLKNLDNKKDKDKVRLLLDIAKANLDLSCASYLDCQSVYGNELTWQIFGKAVSGSKEDLSKINRILEFEDIPKSSGDGLPRK</sequence>
<reference evidence="1 2" key="1">
    <citation type="submission" date="2023-04" db="EMBL/GenBank/DDBJ databases">
        <authorList>
            <person name="Hsu D."/>
        </authorList>
    </citation>
    <scope>NUCLEOTIDE SEQUENCE [LARGE SCALE GENOMIC DNA]</scope>
    <source>
        <strain evidence="1 2">MK1</strain>
    </source>
</reference>
<dbReference type="Proteomes" id="UP001329915">
    <property type="component" value="Chromosome"/>
</dbReference>
<accession>A0AAU0UKA8</accession>
<dbReference type="RefSeq" id="WP_366923613.1">
    <property type="nucleotide sequence ID" value="NZ_CP121694.1"/>
</dbReference>
<organism evidence="1 2">
    <name type="scientific">Metallumcola ferriviriculae</name>
    <dbReference type="NCBI Taxonomy" id="3039180"/>
    <lineage>
        <taxon>Bacteria</taxon>
        <taxon>Bacillati</taxon>
        <taxon>Bacillota</taxon>
        <taxon>Clostridia</taxon>
        <taxon>Neomoorellales</taxon>
        <taxon>Desulfitibacteraceae</taxon>
        <taxon>Metallumcola</taxon>
    </lineage>
</organism>
<gene>
    <name evidence="1" type="ORF">MFMK1_000519</name>
</gene>
<dbReference type="AlphaFoldDB" id="A0AAU0UKA8"/>
<dbReference type="KEGG" id="dbc:MFMK1_000519"/>
<dbReference type="EMBL" id="CP121694">
    <property type="protein sequence ID" value="WRO20730.1"/>
    <property type="molecule type" value="Genomic_DNA"/>
</dbReference>
<keyword evidence="2" id="KW-1185">Reference proteome</keyword>
<evidence type="ECO:0000313" key="2">
    <source>
        <dbReference type="Proteomes" id="UP001329915"/>
    </source>
</evidence>
<evidence type="ECO:0000313" key="1">
    <source>
        <dbReference type="EMBL" id="WRO20730.1"/>
    </source>
</evidence>
<proteinExistence type="predicted"/>
<protein>
    <submittedName>
        <fullName evidence="1">Uncharacterized protein</fullName>
    </submittedName>
</protein>
<name>A0AAU0UKA8_9FIRM</name>